<name>A0A1Z5J1B3_9LACO</name>
<comment type="caution">
    <text evidence="1">The sequence shown here is derived from an EMBL/GenBank/DDBJ whole genome shotgun (WGS) entry which is preliminary data.</text>
</comment>
<dbReference type="Proteomes" id="UP000223370">
    <property type="component" value="Unassembled WGS sequence"/>
</dbReference>
<protein>
    <submittedName>
        <fullName evidence="1">Uncharacterized protein</fullName>
    </submittedName>
</protein>
<keyword evidence="2" id="KW-1185">Reference proteome</keyword>
<sequence length="95" mass="10846">MLTAQQLRAVIQQNMPFKRAQSILKNDWQNINDQNPLARQLMTVNDLQFALALQDLQTENQFADASDYASVMSFVHAHQADLAPGSREFLLQPFK</sequence>
<accession>A0A1Z5J1B3</accession>
<dbReference type="EMBL" id="BCMJ01000003">
    <property type="protein sequence ID" value="GAX07833.1"/>
    <property type="molecule type" value="Genomic_DNA"/>
</dbReference>
<gene>
    <name evidence="1" type="ORF">IWT5_00984</name>
</gene>
<reference evidence="1 2" key="1">
    <citation type="submission" date="2015-11" db="EMBL/GenBank/DDBJ databases">
        <title>Draft genome sequences of new species of the genus Lactobacillus isolated from orchardgrass silage.</title>
        <authorList>
            <person name="Tohno M."/>
            <person name="Tanizawa Y."/>
            <person name="Arita M."/>
        </authorList>
    </citation>
    <scope>NUCLEOTIDE SEQUENCE [LARGE SCALE GENOMIC DNA]</scope>
    <source>
        <strain evidence="1 2">IWT5</strain>
    </source>
</reference>
<evidence type="ECO:0000313" key="2">
    <source>
        <dbReference type="Proteomes" id="UP000223370"/>
    </source>
</evidence>
<organism evidence="1 2">
    <name type="scientific">Secundilactobacillus silagincola</name>
    <dbReference type="NCBI Taxonomy" id="1714681"/>
    <lineage>
        <taxon>Bacteria</taxon>
        <taxon>Bacillati</taxon>
        <taxon>Bacillota</taxon>
        <taxon>Bacilli</taxon>
        <taxon>Lactobacillales</taxon>
        <taxon>Lactobacillaceae</taxon>
        <taxon>Secundilactobacillus</taxon>
    </lineage>
</organism>
<evidence type="ECO:0000313" key="1">
    <source>
        <dbReference type="EMBL" id="GAX07833.1"/>
    </source>
</evidence>
<dbReference type="AlphaFoldDB" id="A0A1Z5J1B3"/>
<dbReference type="OrthoDB" id="2298607at2"/>
<dbReference type="RefSeq" id="WP_098824192.1">
    <property type="nucleotide sequence ID" value="NZ_BCMJ01000003.1"/>
</dbReference>
<proteinExistence type="predicted"/>